<feature type="non-terminal residue" evidence="2">
    <location>
        <position position="1"/>
    </location>
</feature>
<organism evidence="2">
    <name type="scientific">Xenopus tropicalis</name>
    <name type="common">Western clawed frog</name>
    <name type="synonym">Silurana tropicalis</name>
    <dbReference type="NCBI Taxonomy" id="8364"/>
    <lineage>
        <taxon>Eukaryota</taxon>
        <taxon>Metazoa</taxon>
        <taxon>Chordata</taxon>
        <taxon>Craniata</taxon>
        <taxon>Vertebrata</taxon>
        <taxon>Euteleostomi</taxon>
        <taxon>Amphibia</taxon>
        <taxon>Batrachia</taxon>
        <taxon>Anura</taxon>
        <taxon>Pipoidea</taxon>
        <taxon>Pipidae</taxon>
        <taxon>Xenopodinae</taxon>
        <taxon>Xenopus</taxon>
        <taxon>Silurana</taxon>
    </lineage>
</organism>
<dbReference type="EMBL" id="KV460736">
    <property type="protein sequence ID" value="OCA15752.1"/>
    <property type="molecule type" value="Genomic_DNA"/>
</dbReference>
<gene>
    <name evidence="2" type="ORF">XENTR_v900292261mg</name>
</gene>
<accession>A0A1B8XYI9</accession>
<protein>
    <submittedName>
        <fullName evidence="2">Uncharacterized protein</fullName>
    </submittedName>
</protein>
<sequence>PDPEVPAHLYIKLAIFLMNSALICCMASHWRAERREAKRRRDRGG</sequence>
<reference evidence="2" key="3">
    <citation type="submission" date="2016-05" db="EMBL/GenBank/DDBJ databases">
        <title>WGS assembly of Xenopus tropicalis.</title>
        <authorList>
            <person name="Sessions A."/>
            <person name="Jenkins J."/>
            <person name="Mitros T."/>
            <person name="Lyons J.T."/>
            <person name="Dichmann D.S."/>
            <person name="Robert J."/>
            <person name="Harland R.M."/>
            <person name="Rokhsar D.S."/>
        </authorList>
    </citation>
    <scope>NUCLEOTIDE SEQUENCE</scope>
    <source>
        <strain evidence="2">Nigerian</strain>
    </source>
</reference>
<reference evidence="2" key="1">
    <citation type="submission" date="2009-11" db="EMBL/GenBank/DDBJ databases">
        <authorList>
            <consortium name="US DOE Joint Genome Institute (JGI-PGF)"/>
            <person name="Ottilar R."/>
            <person name="Schmutz J."/>
            <person name="Salamov A."/>
            <person name="Cheng J.F."/>
            <person name="Lucas S."/>
            <person name="Pitluck S."/>
            <person name="Gundlach H."/>
            <person name="Guo Y."/>
            <person name="Haberer G."/>
            <person name="Nasrallah J."/>
            <person name="Mayer K.F.X."/>
            <person name="van de Peer Y."/>
            <person name="Weigel D."/>
            <person name="Grigoriev I.V."/>
        </authorList>
    </citation>
    <scope>NUCLEOTIDE SEQUENCE</scope>
    <source>
        <strain evidence="2">Nigerian</strain>
    </source>
</reference>
<keyword evidence="1" id="KW-0472">Membrane</keyword>
<evidence type="ECO:0000256" key="1">
    <source>
        <dbReference type="SAM" id="Phobius"/>
    </source>
</evidence>
<proteinExistence type="predicted"/>
<evidence type="ECO:0000313" key="2">
    <source>
        <dbReference type="EMBL" id="OCA15752.1"/>
    </source>
</evidence>
<feature type="transmembrane region" description="Helical" evidence="1">
    <location>
        <begin position="13"/>
        <end position="32"/>
    </location>
</feature>
<keyword evidence="1" id="KW-1133">Transmembrane helix</keyword>
<reference evidence="2" key="2">
    <citation type="journal article" date="2010" name="Science">
        <title>The genome of the Western clawed frog Xenopus tropicalis.</title>
        <authorList>
            <person name="Hellsten U."/>
            <person name="Harland R.M."/>
            <person name="Gilchrist M.J."/>
            <person name="Hendrix D."/>
            <person name="Jurka J."/>
            <person name="Kapitonov V."/>
            <person name="Ovcharenko I."/>
            <person name="Putnam N.H."/>
            <person name="Shu S."/>
            <person name="Taher L."/>
            <person name="Blitz I.L."/>
            <person name="Blumberg B."/>
            <person name="Dichmann D.S."/>
            <person name="Dubchak I."/>
            <person name="Amaya E."/>
            <person name="Detter J.C."/>
            <person name="Fletcher R."/>
            <person name="Gerhard D.S."/>
            <person name="Goodstein D."/>
            <person name="Graves T."/>
            <person name="Grigoriev I.V."/>
            <person name="Grimwood J."/>
            <person name="Kawashima T."/>
            <person name="Lindquist E."/>
            <person name="Lucas S.M."/>
            <person name="Mead P.E."/>
            <person name="Mitros T."/>
            <person name="Ogino H."/>
            <person name="Ohta Y."/>
            <person name="Poliakov A.V."/>
            <person name="Pollet N."/>
            <person name="Robert J."/>
            <person name="Salamov A."/>
            <person name="Sater A.K."/>
            <person name="Schmutz J."/>
            <person name="Terry A."/>
            <person name="Vize P.D."/>
            <person name="Warren W.C."/>
            <person name="Wells D."/>
            <person name="Wills A."/>
            <person name="Wilson R.K."/>
            <person name="Zimmerman L.B."/>
            <person name="Zorn A.M."/>
            <person name="Grainger R."/>
            <person name="Grammer T."/>
            <person name="Khokha M.K."/>
            <person name="Richardson P.M."/>
            <person name="Rokhsar D.S."/>
        </authorList>
    </citation>
    <scope>NUCLEOTIDE SEQUENCE [LARGE SCALE GENOMIC DNA]</scope>
    <source>
        <strain evidence="2">Nigerian</strain>
    </source>
</reference>
<dbReference type="AlphaFoldDB" id="A0A1B8XYI9"/>
<name>A0A1B8XYI9_XENTR</name>
<keyword evidence="1" id="KW-0812">Transmembrane</keyword>